<organism evidence="1 2">
    <name type="scientific">Opisthorchis viverrini</name>
    <name type="common">Southeast Asian liver fluke</name>
    <dbReference type="NCBI Taxonomy" id="6198"/>
    <lineage>
        <taxon>Eukaryota</taxon>
        <taxon>Metazoa</taxon>
        <taxon>Spiralia</taxon>
        <taxon>Lophotrochozoa</taxon>
        <taxon>Platyhelminthes</taxon>
        <taxon>Trematoda</taxon>
        <taxon>Digenea</taxon>
        <taxon>Opisthorchiida</taxon>
        <taxon>Opisthorchiata</taxon>
        <taxon>Opisthorchiidae</taxon>
        <taxon>Opisthorchis</taxon>
    </lineage>
</organism>
<evidence type="ECO:0000313" key="1">
    <source>
        <dbReference type="EMBL" id="KER29344.1"/>
    </source>
</evidence>
<dbReference type="GeneID" id="20318191"/>
<sequence length="92" mass="10157">MPLANCHILSLSPGDYSGVFFLAAEAQLYSVNWFLLDGNERAAILSMDYTFVIIETSEPQQVGQPFSGDFNDVTFTIEEDNDKIGISGCPHH</sequence>
<accession>A0A075AH43</accession>
<evidence type="ECO:0000313" key="2">
    <source>
        <dbReference type="Proteomes" id="UP000054324"/>
    </source>
</evidence>
<reference evidence="1 2" key="1">
    <citation type="submission" date="2013-11" db="EMBL/GenBank/DDBJ databases">
        <title>Opisthorchis viverrini - life in the bile duct.</title>
        <authorList>
            <person name="Young N.D."/>
            <person name="Nagarajan N."/>
            <person name="Lin S.J."/>
            <person name="Korhonen P.K."/>
            <person name="Jex A.R."/>
            <person name="Hall R.S."/>
            <person name="Safavi-Hemami H."/>
            <person name="Kaewkong W."/>
            <person name="Bertrand D."/>
            <person name="Gao S."/>
            <person name="Seet Q."/>
            <person name="Wongkham S."/>
            <person name="Teh B.T."/>
            <person name="Wongkham C."/>
            <person name="Intapan P.M."/>
            <person name="Maleewong W."/>
            <person name="Yang X."/>
            <person name="Hu M."/>
            <person name="Wang Z."/>
            <person name="Hofmann A."/>
            <person name="Sternberg P.W."/>
            <person name="Tan P."/>
            <person name="Wang J."/>
            <person name="Gasser R.B."/>
        </authorList>
    </citation>
    <scope>NUCLEOTIDE SEQUENCE [LARGE SCALE GENOMIC DNA]</scope>
</reference>
<dbReference type="AlphaFoldDB" id="A0A075AH43"/>
<protein>
    <submittedName>
        <fullName evidence="1">Uncharacterized protein</fullName>
    </submittedName>
</protein>
<dbReference type="EMBL" id="KL596680">
    <property type="protein sequence ID" value="KER29344.1"/>
    <property type="molecule type" value="Genomic_DNA"/>
</dbReference>
<dbReference type="Proteomes" id="UP000054324">
    <property type="component" value="Unassembled WGS sequence"/>
</dbReference>
<dbReference type="CTD" id="20318191"/>
<proteinExistence type="predicted"/>
<gene>
    <name evidence="1" type="ORF">T265_04005</name>
</gene>
<keyword evidence="2" id="KW-1185">Reference proteome</keyword>
<dbReference type="RefSeq" id="XP_009166887.1">
    <property type="nucleotide sequence ID" value="XM_009168623.1"/>
</dbReference>
<name>A0A075AH43_OPIVI</name>
<dbReference type="KEGG" id="ovi:T265_04005"/>